<organism evidence="1">
    <name type="scientific">Zea mays</name>
    <name type="common">Maize</name>
    <dbReference type="NCBI Taxonomy" id="4577"/>
    <lineage>
        <taxon>Eukaryota</taxon>
        <taxon>Viridiplantae</taxon>
        <taxon>Streptophyta</taxon>
        <taxon>Embryophyta</taxon>
        <taxon>Tracheophyta</taxon>
        <taxon>Spermatophyta</taxon>
        <taxon>Magnoliopsida</taxon>
        <taxon>Liliopsida</taxon>
        <taxon>Poales</taxon>
        <taxon>Poaceae</taxon>
        <taxon>PACMAD clade</taxon>
        <taxon>Panicoideae</taxon>
        <taxon>Andropogonodae</taxon>
        <taxon>Andropogoneae</taxon>
        <taxon>Tripsacinae</taxon>
        <taxon>Zea</taxon>
    </lineage>
</organism>
<reference evidence="1" key="1">
    <citation type="submission" date="2015-12" db="EMBL/GenBank/DDBJ databases">
        <title>Update maize B73 reference genome by single molecule sequencing technologies.</title>
        <authorList>
            <consortium name="Maize Genome Sequencing Project"/>
            <person name="Ware D."/>
        </authorList>
    </citation>
    <scope>NUCLEOTIDE SEQUENCE</scope>
    <source>
        <tissue evidence="1">Seedling</tissue>
    </source>
</reference>
<name>A0A1D6PE56_MAIZE</name>
<accession>A0A1D6PE56</accession>
<dbReference type="EMBL" id="CM000785">
    <property type="protein sequence ID" value="AQL07842.1"/>
    <property type="molecule type" value="Genomic_DNA"/>
</dbReference>
<proteinExistence type="predicted"/>
<dbReference type="InParanoid" id="A0A1D6PE56"/>
<gene>
    <name evidence="1" type="ORF">ZEAMMB73_Zm00001d047865</name>
</gene>
<sequence length="128" mass="13835">MGHSSPDVEDMGCGVRDRRADGEAVRAVARGAVEHVEVGGGGKELLVVASRSARSLSLPFPPLPGASSHVVFPPLHRLVLIGARQRRLLNPAALRLAHGPRGVVLPPRAPQPHRLRQEHAEDHTYVYF</sequence>
<evidence type="ECO:0000313" key="1">
    <source>
        <dbReference type="EMBL" id="AQL07842.1"/>
    </source>
</evidence>
<dbReference type="AlphaFoldDB" id="A0A1D6PE56"/>
<protein>
    <submittedName>
        <fullName evidence="1">Uncharacterized protein</fullName>
    </submittedName>
</protein>